<comment type="caution">
    <text evidence="2">The sequence shown here is derived from an EMBL/GenBank/DDBJ whole genome shotgun (WGS) entry which is preliminary data.</text>
</comment>
<proteinExistence type="predicted"/>
<feature type="region of interest" description="Disordered" evidence="1">
    <location>
        <begin position="1"/>
        <end position="20"/>
    </location>
</feature>
<dbReference type="EMBL" id="JAWJWE010000001">
    <property type="protein sequence ID" value="KAK6644289.1"/>
    <property type="molecule type" value="Genomic_DNA"/>
</dbReference>
<evidence type="ECO:0000313" key="3">
    <source>
        <dbReference type="Proteomes" id="UP001372834"/>
    </source>
</evidence>
<reference evidence="2 3" key="1">
    <citation type="submission" date="2023-10" db="EMBL/GenBank/DDBJ databases">
        <title>Genomes of two closely related lineages of the louse Polyplax serrata with different host specificities.</title>
        <authorList>
            <person name="Martinu J."/>
            <person name="Tarabai H."/>
            <person name="Stefka J."/>
            <person name="Hypsa V."/>
        </authorList>
    </citation>
    <scope>NUCLEOTIDE SEQUENCE [LARGE SCALE GENOMIC DNA]</scope>
    <source>
        <strain evidence="2">HR10_N</strain>
    </source>
</reference>
<protein>
    <submittedName>
        <fullName evidence="2">Uncharacterized protein</fullName>
    </submittedName>
</protein>
<dbReference type="Proteomes" id="UP001372834">
    <property type="component" value="Unassembled WGS sequence"/>
</dbReference>
<gene>
    <name evidence="2" type="ORF">RUM43_000556</name>
</gene>
<accession>A0AAN8XNS4</accession>
<dbReference type="AlphaFoldDB" id="A0AAN8XNS4"/>
<name>A0AAN8XNS4_POLSC</name>
<sequence>MMEKREREREREKRYTRERQKRQMIIRDEEEVEEEADSSRKIRFVWPVKRVCIKYCENHLNFVQARKKLLMAIPLTRLIHLGLEL</sequence>
<evidence type="ECO:0000313" key="2">
    <source>
        <dbReference type="EMBL" id="KAK6644289.1"/>
    </source>
</evidence>
<evidence type="ECO:0000256" key="1">
    <source>
        <dbReference type="SAM" id="MobiDB-lite"/>
    </source>
</evidence>
<feature type="compositionally biased region" description="Basic and acidic residues" evidence="1">
    <location>
        <begin position="1"/>
        <end position="18"/>
    </location>
</feature>
<organism evidence="2 3">
    <name type="scientific">Polyplax serrata</name>
    <name type="common">Common mouse louse</name>
    <dbReference type="NCBI Taxonomy" id="468196"/>
    <lineage>
        <taxon>Eukaryota</taxon>
        <taxon>Metazoa</taxon>
        <taxon>Ecdysozoa</taxon>
        <taxon>Arthropoda</taxon>
        <taxon>Hexapoda</taxon>
        <taxon>Insecta</taxon>
        <taxon>Pterygota</taxon>
        <taxon>Neoptera</taxon>
        <taxon>Paraneoptera</taxon>
        <taxon>Psocodea</taxon>
        <taxon>Troctomorpha</taxon>
        <taxon>Phthiraptera</taxon>
        <taxon>Anoplura</taxon>
        <taxon>Polyplacidae</taxon>
        <taxon>Polyplax</taxon>
    </lineage>
</organism>